<dbReference type="Proteomes" id="UP001283361">
    <property type="component" value="Unassembled WGS sequence"/>
</dbReference>
<accession>A0AAE1D944</accession>
<comment type="caution">
    <text evidence="1">The sequence shown here is derived from an EMBL/GenBank/DDBJ whole genome shotgun (WGS) entry which is preliminary data.</text>
</comment>
<dbReference type="AlphaFoldDB" id="A0AAE1D944"/>
<evidence type="ECO:0000313" key="1">
    <source>
        <dbReference type="EMBL" id="KAK3761807.1"/>
    </source>
</evidence>
<evidence type="ECO:0000313" key="2">
    <source>
        <dbReference type="Proteomes" id="UP001283361"/>
    </source>
</evidence>
<keyword evidence="2" id="KW-1185">Reference proteome</keyword>
<protein>
    <submittedName>
        <fullName evidence="1">Uncharacterized protein</fullName>
    </submittedName>
</protein>
<sequence length="104" mass="11436">MIATYVRAQTAWHLTHFTLQIQVVPGHAILEELIHFSSAIGWSGLKQQAEETSGSGDRADVQQKRGAAVNLPPSCAIFILKYHHEKKLLKMSAAEKGNFSGHVT</sequence>
<dbReference type="EMBL" id="JAWDGP010004828">
    <property type="protein sequence ID" value="KAK3761807.1"/>
    <property type="molecule type" value="Genomic_DNA"/>
</dbReference>
<reference evidence="1" key="1">
    <citation type="journal article" date="2023" name="G3 (Bethesda)">
        <title>A reference genome for the long-term kleptoplast-retaining sea slug Elysia crispata morphotype clarki.</title>
        <authorList>
            <person name="Eastman K.E."/>
            <person name="Pendleton A.L."/>
            <person name="Shaikh M.A."/>
            <person name="Suttiyut T."/>
            <person name="Ogas R."/>
            <person name="Tomko P."/>
            <person name="Gavelis G."/>
            <person name="Widhalm J.R."/>
            <person name="Wisecaver J.H."/>
        </authorList>
    </citation>
    <scope>NUCLEOTIDE SEQUENCE</scope>
    <source>
        <strain evidence="1">ECLA1</strain>
    </source>
</reference>
<name>A0AAE1D944_9GAST</name>
<proteinExistence type="predicted"/>
<gene>
    <name evidence="1" type="ORF">RRG08_004088</name>
</gene>
<organism evidence="1 2">
    <name type="scientific">Elysia crispata</name>
    <name type="common">lettuce slug</name>
    <dbReference type="NCBI Taxonomy" id="231223"/>
    <lineage>
        <taxon>Eukaryota</taxon>
        <taxon>Metazoa</taxon>
        <taxon>Spiralia</taxon>
        <taxon>Lophotrochozoa</taxon>
        <taxon>Mollusca</taxon>
        <taxon>Gastropoda</taxon>
        <taxon>Heterobranchia</taxon>
        <taxon>Euthyneura</taxon>
        <taxon>Panpulmonata</taxon>
        <taxon>Sacoglossa</taxon>
        <taxon>Placobranchoidea</taxon>
        <taxon>Plakobranchidae</taxon>
        <taxon>Elysia</taxon>
    </lineage>
</organism>